<organism evidence="1">
    <name type="scientific">Tetraselmis sp. GSL018</name>
    <dbReference type="NCBI Taxonomy" id="582737"/>
    <lineage>
        <taxon>Eukaryota</taxon>
        <taxon>Viridiplantae</taxon>
        <taxon>Chlorophyta</taxon>
        <taxon>core chlorophytes</taxon>
        <taxon>Chlorodendrophyceae</taxon>
        <taxon>Chlorodendrales</taxon>
        <taxon>Chlorodendraceae</taxon>
        <taxon>Tetraselmis</taxon>
    </lineage>
</organism>
<evidence type="ECO:0000313" key="1">
    <source>
        <dbReference type="EMBL" id="JAC61876.1"/>
    </source>
</evidence>
<feature type="non-terminal residue" evidence="1">
    <location>
        <position position="91"/>
    </location>
</feature>
<proteinExistence type="predicted"/>
<accession>A0A061QU54</accession>
<feature type="non-terminal residue" evidence="1">
    <location>
        <position position="1"/>
    </location>
</feature>
<protein>
    <submittedName>
        <fullName evidence="1">Uncharacterized protein</fullName>
    </submittedName>
</protein>
<gene>
    <name evidence="1" type="ORF">TSPGSL018_24911</name>
</gene>
<sequence>DSITAIVPCSRACNIEGRMLESLPKNVEQSGYWPSHDYDQEGKYHFLKNVGFLKNCLISRDAMVEASPVLCERGGRERRERKEAEGGRSGG</sequence>
<name>A0A061QU54_9CHLO</name>
<dbReference type="AlphaFoldDB" id="A0A061QU54"/>
<dbReference type="EMBL" id="GBEZ01025179">
    <property type="protein sequence ID" value="JAC61876.1"/>
    <property type="molecule type" value="Transcribed_RNA"/>
</dbReference>
<reference evidence="1" key="1">
    <citation type="submission" date="2014-05" db="EMBL/GenBank/DDBJ databases">
        <title>The transcriptome of the halophilic microalga Tetraselmis sp. GSL018 isolated from the Great Salt Lake, Utah.</title>
        <authorList>
            <person name="Jinkerson R.E."/>
            <person name="D'Adamo S."/>
            <person name="Posewitz M.C."/>
        </authorList>
    </citation>
    <scope>NUCLEOTIDE SEQUENCE</scope>
    <source>
        <strain evidence="1">GSL018</strain>
    </source>
</reference>